<gene>
    <name evidence="8" type="primary">hydN</name>
    <name evidence="8" type="ORF">BGLFYP119_02217</name>
</gene>
<name>A0A6N2UXR9_9FIRM</name>
<evidence type="ECO:0000256" key="1">
    <source>
        <dbReference type="ARBA" id="ARBA00022448"/>
    </source>
</evidence>
<dbReference type="AlphaFoldDB" id="A0A6N2UXR9"/>
<evidence type="ECO:0000313" key="8">
    <source>
        <dbReference type="EMBL" id="VYT19706.1"/>
    </source>
</evidence>
<dbReference type="RefSeq" id="WP_156354657.1">
    <property type="nucleotide sequence ID" value="NZ_CACRST010000019.1"/>
</dbReference>
<sequence length="187" mass="20243">MKKEIGSFVVGDSTKCTGCKACEVACFTVHNRKRNHIGKTVGTVTVPVTPRLFLTKFEKGCMPIQCKHCEDAPCLNACTKGAISRVDHQVIVDSEKCIGCKDCMQACPFGAIALLPDAVDGHLIAQAMSDEPKVFASKCDLCAGIEGGPACVRVCPHQALRLVDPEAEREEKNIRAAKALLLTKEWR</sequence>
<keyword evidence="2" id="KW-0004">4Fe-4S</keyword>
<dbReference type="Pfam" id="PF13247">
    <property type="entry name" value="Fer4_11"/>
    <property type="match status" value="1"/>
</dbReference>
<dbReference type="EMBL" id="CACRST010000019">
    <property type="protein sequence ID" value="VYT19706.1"/>
    <property type="molecule type" value="Genomic_DNA"/>
</dbReference>
<dbReference type="InterPro" id="IPR050294">
    <property type="entry name" value="RnfB_subfamily"/>
</dbReference>
<dbReference type="PANTHER" id="PTHR42859:SF10">
    <property type="entry name" value="DIMETHYLSULFOXIDE REDUCTASE CHAIN B"/>
    <property type="match status" value="1"/>
</dbReference>
<keyword evidence="5" id="KW-0408">Iron</keyword>
<evidence type="ECO:0000256" key="4">
    <source>
        <dbReference type="ARBA" id="ARBA00022982"/>
    </source>
</evidence>
<feature type="domain" description="4Fe-4S ferredoxin-type" evidence="7">
    <location>
        <begin position="88"/>
        <end position="117"/>
    </location>
</feature>
<dbReference type="PROSITE" id="PS51379">
    <property type="entry name" value="4FE4S_FER_2"/>
    <property type="match status" value="3"/>
</dbReference>
<evidence type="ECO:0000256" key="5">
    <source>
        <dbReference type="ARBA" id="ARBA00023004"/>
    </source>
</evidence>
<dbReference type="GO" id="GO:0051539">
    <property type="term" value="F:4 iron, 4 sulfur cluster binding"/>
    <property type="evidence" value="ECO:0007669"/>
    <property type="project" value="UniProtKB-KW"/>
</dbReference>
<dbReference type="InterPro" id="IPR017896">
    <property type="entry name" value="4Fe4S_Fe-S-bd"/>
</dbReference>
<dbReference type="Gene3D" id="3.30.70.20">
    <property type="match status" value="2"/>
</dbReference>
<dbReference type="GO" id="GO:0046872">
    <property type="term" value="F:metal ion binding"/>
    <property type="evidence" value="ECO:0007669"/>
    <property type="project" value="UniProtKB-KW"/>
</dbReference>
<accession>A0A6N2UXR9</accession>
<dbReference type="SUPFAM" id="SSF54862">
    <property type="entry name" value="4Fe-4S ferredoxins"/>
    <property type="match status" value="1"/>
</dbReference>
<evidence type="ECO:0000256" key="2">
    <source>
        <dbReference type="ARBA" id="ARBA00022485"/>
    </source>
</evidence>
<organism evidence="8">
    <name type="scientific">Blautia glucerasea</name>
    <dbReference type="NCBI Taxonomy" id="536633"/>
    <lineage>
        <taxon>Bacteria</taxon>
        <taxon>Bacillati</taxon>
        <taxon>Bacillota</taxon>
        <taxon>Clostridia</taxon>
        <taxon>Lachnospirales</taxon>
        <taxon>Lachnospiraceae</taxon>
        <taxon>Blautia</taxon>
    </lineage>
</organism>
<dbReference type="CDD" id="cd10554">
    <property type="entry name" value="HycB_like"/>
    <property type="match status" value="1"/>
</dbReference>
<dbReference type="PANTHER" id="PTHR42859">
    <property type="entry name" value="OXIDOREDUCTASE"/>
    <property type="match status" value="1"/>
</dbReference>
<feature type="domain" description="4Fe-4S ferredoxin-type" evidence="7">
    <location>
        <begin position="130"/>
        <end position="165"/>
    </location>
</feature>
<evidence type="ECO:0000256" key="3">
    <source>
        <dbReference type="ARBA" id="ARBA00022723"/>
    </source>
</evidence>
<dbReference type="InterPro" id="IPR017900">
    <property type="entry name" value="4Fe4S_Fe_S_CS"/>
</dbReference>
<dbReference type="PROSITE" id="PS00198">
    <property type="entry name" value="4FE4S_FER_1"/>
    <property type="match status" value="1"/>
</dbReference>
<keyword evidence="6" id="KW-0411">Iron-sulfur</keyword>
<evidence type="ECO:0000256" key="6">
    <source>
        <dbReference type="ARBA" id="ARBA00023014"/>
    </source>
</evidence>
<keyword evidence="3" id="KW-0479">Metal-binding</keyword>
<keyword evidence="4" id="KW-0249">Electron transport</keyword>
<feature type="domain" description="4Fe-4S ferredoxin-type" evidence="7">
    <location>
        <begin position="6"/>
        <end position="26"/>
    </location>
</feature>
<protein>
    <submittedName>
        <fullName evidence="8">Electron transport protein HydN</fullName>
    </submittedName>
</protein>
<reference evidence="8" key="1">
    <citation type="submission" date="2019-11" db="EMBL/GenBank/DDBJ databases">
        <authorList>
            <person name="Feng L."/>
        </authorList>
    </citation>
    <scope>NUCLEOTIDE SEQUENCE</scope>
    <source>
        <strain evidence="8">BgluceraseaLFYP119</strain>
    </source>
</reference>
<evidence type="ECO:0000259" key="7">
    <source>
        <dbReference type="PROSITE" id="PS51379"/>
    </source>
</evidence>
<proteinExistence type="predicted"/>
<keyword evidence="1" id="KW-0813">Transport</keyword>